<dbReference type="SUPFAM" id="SSF48452">
    <property type="entry name" value="TPR-like"/>
    <property type="match status" value="1"/>
</dbReference>
<dbReference type="PANTHER" id="PTHR44858:SF1">
    <property type="entry name" value="UDP-N-ACETYLGLUCOSAMINE--PEPTIDE N-ACETYLGLUCOSAMINYLTRANSFERASE SPINDLY-RELATED"/>
    <property type="match status" value="1"/>
</dbReference>
<comment type="caution">
    <text evidence="4">The sequence shown here is derived from an EMBL/GenBank/DDBJ whole genome shotgun (WGS) entry which is preliminary data.</text>
</comment>
<organism evidence="4 5">
    <name type="scientific">Desulfolutivibrio sulfodismutans</name>
    <dbReference type="NCBI Taxonomy" id="63561"/>
    <lineage>
        <taxon>Bacteria</taxon>
        <taxon>Pseudomonadati</taxon>
        <taxon>Thermodesulfobacteriota</taxon>
        <taxon>Desulfovibrionia</taxon>
        <taxon>Desulfovibrionales</taxon>
        <taxon>Desulfovibrionaceae</taxon>
        <taxon>Desulfolutivibrio</taxon>
    </lineage>
</organism>
<evidence type="ECO:0000313" key="5">
    <source>
        <dbReference type="Proteomes" id="UP000469724"/>
    </source>
</evidence>
<dbReference type="PANTHER" id="PTHR44858">
    <property type="entry name" value="TETRATRICOPEPTIDE REPEAT PROTEIN 6"/>
    <property type="match status" value="1"/>
</dbReference>
<keyword evidence="2 3" id="KW-0802">TPR repeat</keyword>
<gene>
    <name evidence="4" type="ORF">G3N56_04265</name>
</gene>
<proteinExistence type="predicted"/>
<dbReference type="EMBL" id="JAAGRQ010000011">
    <property type="protein sequence ID" value="NDY55958.1"/>
    <property type="molecule type" value="Genomic_DNA"/>
</dbReference>
<evidence type="ECO:0000256" key="2">
    <source>
        <dbReference type="ARBA" id="ARBA00022803"/>
    </source>
</evidence>
<accession>A0A7K3NIE2</accession>
<dbReference type="Proteomes" id="UP000469724">
    <property type="component" value="Unassembled WGS sequence"/>
</dbReference>
<feature type="repeat" description="TPR" evidence="3">
    <location>
        <begin position="34"/>
        <end position="67"/>
    </location>
</feature>
<reference evidence="4 5" key="1">
    <citation type="submission" date="2020-02" db="EMBL/GenBank/DDBJ databases">
        <title>Comparative genomics of sulfur disproportionating microorganisms.</title>
        <authorList>
            <person name="Ward L.M."/>
            <person name="Bertran E."/>
            <person name="Johnston D.T."/>
        </authorList>
    </citation>
    <scope>NUCLEOTIDE SEQUENCE [LARGE SCALE GENOMIC DNA]</scope>
    <source>
        <strain evidence="4 5">DSM 3696</strain>
    </source>
</reference>
<evidence type="ECO:0000256" key="3">
    <source>
        <dbReference type="PROSITE-ProRule" id="PRU00339"/>
    </source>
</evidence>
<dbReference type="AlphaFoldDB" id="A0A7K3NIE2"/>
<evidence type="ECO:0000256" key="1">
    <source>
        <dbReference type="ARBA" id="ARBA00022737"/>
    </source>
</evidence>
<sequence length="114" mass="12528">MEFFRQALAASKKGNHKKALELLDKAAALNPMDPDIFNNRGNAYNNLGDQQKALADYNMAVSLRPGDAAALSNRGLAHERMGDDVAACRDYRAACDLGDCNFFDSFKKEGRCPK</sequence>
<protein>
    <submittedName>
        <fullName evidence="4">Tetratricopeptide repeat protein</fullName>
    </submittedName>
</protein>
<dbReference type="PROSITE" id="PS50005">
    <property type="entry name" value="TPR"/>
    <property type="match status" value="1"/>
</dbReference>
<dbReference type="Pfam" id="PF13432">
    <property type="entry name" value="TPR_16"/>
    <property type="match status" value="1"/>
</dbReference>
<dbReference type="InterPro" id="IPR019734">
    <property type="entry name" value="TPR_rpt"/>
</dbReference>
<dbReference type="Gene3D" id="1.25.40.10">
    <property type="entry name" value="Tetratricopeptide repeat domain"/>
    <property type="match status" value="1"/>
</dbReference>
<dbReference type="InterPro" id="IPR011990">
    <property type="entry name" value="TPR-like_helical_dom_sf"/>
</dbReference>
<name>A0A7K3NIE2_9BACT</name>
<evidence type="ECO:0000313" key="4">
    <source>
        <dbReference type="EMBL" id="NDY55958.1"/>
    </source>
</evidence>
<keyword evidence="1" id="KW-0677">Repeat</keyword>
<dbReference type="SMART" id="SM00028">
    <property type="entry name" value="TPR"/>
    <property type="match status" value="3"/>
</dbReference>
<dbReference type="InterPro" id="IPR050498">
    <property type="entry name" value="Ycf3"/>
</dbReference>
<keyword evidence="5" id="KW-1185">Reference proteome</keyword>